<dbReference type="EMBL" id="WNDQ01000005">
    <property type="protein sequence ID" value="KAF1023351.1"/>
    <property type="molecule type" value="Genomic_DNA"/>
</dbReference>
<evidence type="ECO:0000313" key="2">
    <source>
        <dbReference type="EMBL" id="KAF1023351.1"/>
    </source>
</evidence>
<dbReference type="Pfam" id="PF13470">
    <property type="entry name" value="PIN_3"/>
    <property type="match status" value="1"/>
</dbReference>
<protein>
    <recommendedName>
        <fullName evidence="1">PIN domain-containing protein</fullName>
    </recommendedName>
</protein>
<gene>
    <name evidence="2" type="ORF">GAK30_00554</name>
</gene>
<dbReference type="Proteomes" id="UP000461670">
    <property type="component" value="Unassembled WGS sequence"/>
</dbReference>
<feature type="domain" description="PIN" evidence="1">
    <location>
        <begin position="8"/>
        <end position="118"/>
    </location>
</feature>
<dbReference type="PANTHER" id="PTHR34610">
    <property type="entry name" value="SSL7007 PROTEIN"/>
    <property type="match status" value="1"/>
</dbReference>
<sequence length="148" mass="16426">MTAARAPIVIDTNVVLDLFIFADTEARPLRARLDAQHFDWLATASMRTELERVLAYAHLLPRMAYYGLTAQDVLGAFDRHARIVEAAPPVPVVCKDGDDQKFIDLAAQHRALLVSKDKAVLKLRRRLEKIGVNTAPALRLLPGYAPAD</sequence>
<organism evidence="2 3">
    <name type="scientific">Paracidovorax wautersii</name>
    <dbReference type="NCBI Taxonomy" id="1177982"/>
    <lineage>
        <taxon>Bacteria</taxon>
        <taxon>Pseudomonadati</taxon>
        <taxon>Pseudomonadota</taxon>
        <taxon>Betaproteobacteria</taxon>
        <taxon>Burkholderiales</taxon>
        <taxon>Comamonadaceae</taxon>
        <taxon>Paracidovorax</taxon>
    </lineage>
</organism>
<name>A0A7V8FRK0_9BURK</name>
<dbReference type="Gene3D" id="3.40.50.1010">
    <property type="entry name" value="5'-nuclease"/>
    <property type="match status" value="1"/>
</dbReference>
<dbReference type="PANTHER" id="PTHR34610:SF3">
    <property type="entry name" value="SSL7007 PROTEIN"/>
    <property type="match status" value="1"/>
</dbReference>
<reference evidence="3" key="1">
    <citation type="journal article" date="2020" name="MBio">
        <title>Horizontal gene transfer to a defensive symbiont with a reduced genome amongst a multipartite beetle microbiome.</title>
        <authorList>
            <person name="Waterworth S.C."/>
            <person name="Florez L.V."/>
            <person name="Rees E.R."/>
            <person name="Hertweck C."/>
            <person name="Kaltenpoth M."/>
            <person name="Kwan J.C."/>
        </authorList>
    </citation>
    <scope>NUCLEOTIDE SEQUENCE [LARGE SCALE GENOMIC DNA]</scope>
</reference>
<dbReference type="NCBIfam" id="TIGR00305">
    <property type="entry name" value="putative toxin-antitoxin system toxin component, PIN family"/>
    <property type="match status" value="1"/>
</dbReference>
<evidence type="ECO:0000259" key="1">
    <source>
        <dbReference type="Pfam" id="PF13470"/>
    </source>
</evidence>
<comment type="caution">
    <text evidence="2">The sequence shown here is derived from an EMBL/GenBank/DDBJ whole genome shotgun (WGS) entry which is preliminary data.</text>
</comment>
<dbReference type="InterPro" id="IPR002850">
    <property type="entry name" value="PIN_toxin-like"/>
</dbReference>
<dbReference type="SUPFAM" id="SSF88723">
    <property type="entry name" value="PIN domain-like"/>
    <property type="match status" value="1"/>
</dbReference>
<proteinExistence type="predicted"/>
<dbReference type="AlphaFoldDB" id="A0A7V8FRK0"/>
<accession>A0A7V8FRK0</accession>
<dbReference type="InterPro" id="IPR002716">
    <property type="entry name" value="PIN_dom"/>
</dbReference>
<evidence type="ECO:0000313" key="3">
    <source>
        <dbReference type="Proteomes" id="UP000461670"/>
    </source>
</evidence>
<dbReference type="InterPro" id="IPR029060">
    <property type="entry name" value="PIN-like_dom_sf"/>
</dbReference>